<proteinExistence type="predicted"/>
<keyword evidence="3" id="KW-1185">Reference proteome</keyword>
<dbReference type="RefSeq" id="WP_149759996.1">
    <property type="nucleotide sequence ID" value="NZ_BSPE01000007.1"/>
</dbReference>
<dbReference type="Proteomes" id="UP000323300">
    <property type="component" value="Unassembled WGS sequence"/>
</dbReference>
<reference evidence="2 3" key="1">
    <citation type="submission" date="2016-10" db="EMBL/GenBank/DDBJ databases">
        <authorList>
            <person name="Varghese N."/>
            <person name="Submissions S."/>
        </authorList>
    </citation>
    <scope>NUCLEOTIDE SEQUENCE [LARGE SCALE GENOMIC DNA]</scope>
    <source>
        <strain evidence="2 3">DSM 21822</strain>
    </source>
</reference>
<accession>A0A1I3YDC7</accession>
<dbReference type="EMBL" id="FOSL01000004">
    <property type="protein sequence ID" value="SFK29281.1"/>
    <property type="molecule type" value="Genomic_DNA"/>
</dbReference>
<evidence type="ECO:0000313" key="2">
    <source>
        <dbReference type="EMBL" id="SFK29281.1"/>
    </source>
</evidence>
<dbReference type="Pfam" id="PF06890">
    <property type="entry name" value="Phage_Mu_Gp45"/>
    <property type="match status" value="1"/>
</dbReference>
<sequence length="140" mass="15043">MSAFTSQLVRVRIESTRYENGQLLVTGTGMAGERFEDLVWHEPHGFHSRPHAGSVGYLIAPGGRREQGMVMAAADPGRVPEIGVGEAAMYDNTGNKVVLSSDGWTFNMNLTINGNVEVNGDIHATGTIIDDGGNTNHHSH</sequence>
<evidence type="ECO:0000259" key="1">
    <source>
        <dbReference type="Pfam" id="PF06890"/>
    </source>
</evidence>
<protein>
    <submittedName>
        <fullName evidence="2">Mu-like prophage protein gp45</fullName>
    </submittedName>
</protein>
<organism evidence="2 3">
    <name type="scientific">Neomesorhizobium albiziae</name>
    <dbReference type="NCBI Taxonomy" id="335020"/>
    <lineage>
        <taxon>Bacteria</taxon>
        <taxon>Pseudomonadati</taxon>
        <taxon>Pseudomonadota</taxon>
        <taxon>Alphaproteobacteria</taxon>
        <taxon>Hyphomicrobiales</taxon>
        <taxon>Phyllobacteriaceae</taxon>
        <taxon>Neomesorhizobium</taxon>
    </lineage>
</organism>
<feature type="domain" description="Bacteriophage Mu Gp45 N-terminal" evidence="1">
    <location>
        <begin position="11"/>
        <end position="76"/>
    </location>
</feature>
<gene>
    <name evidence="2" type="ORF">SAMN04488498_104332</name>
</gene>
<evidence type="ECO:0000313" key="3">
    <source>
        <dbReference type="Proteomes" id="UP000323300"/>
    </source>
</evidence>
<dbReference type="AlphaFoldDB" id="A0A1I3YDC7"/>
<name>A0A1I3YDC7_9HYPH</name>
<dbReference type="InterPro" id="IPR053861">
    <property type="entry name" value="Phage_Mu_Gp45_N"/>
</dbReference>
<dbReference type="OrthoDB" id="8449472at2"/>